<organism evidence="1">
    <name type="scientific">Anguilla anguilla</name>
    <name type="common">European freshwater eel</name>
    <name type="synonym">Muraena anguilla</name>
    <dbReference type="NCBI Taxonomy" id="7936"/>
    <lineage>
        <taxon>Eukaryota</taxon>
        <taxon>Metazoa</taxon>
        <taxon>Chordata</taxon>
        <taxon>Craniata</taxon>
        <taxon>Vertebrata</taxon>
        <taxon>Euteleostomi</taxon>
        <taxon>Actinopterygii</taxon>
        <taxon>Neopterygii</taxon>
        <taxon>Teleostei</taxon>
        <taxon>Anguilliformes</taxon>
        <taxon>Anguillidae</taxon>
        <taxon>Anguilla</taxon>
    </lineage>
</organism>
<reference evidence="1" key="2">
    <citation type="journal article" date="2015" name="Fish Shellfish Immunol.">
        <title>Early steps in the European eel (Anguilla anguilla)-Vibrio vulnificus interaction in the gills: Role of the RtxA13 toxin.</title>
        <authorList>
            <person name="Callol A."/>
            <person name="Pajuelo D."/>
            <person name="Ebbesson L."/>
            <person name="Teles M."/>
            <person name="MacKenzie S."/>
            <person name="Amaro C."/>
        </authorList>
    </citation>
    <scope>NUCLEOTIDE SEQUENCE</scope>
</reference>
<proteinExistence type="predicted"/>
<protein>
    <submittedName>
        <fullName evidence="1">Uncharacterized protein</fullName>
    </submittedName>
</protein>
<name>A0A0E9UR29_ANGAN</name>
<reference evidence="1" key="1">
    <citation type="submission" date="2014-11" db="EMBL/GenBank/DDBJ databases">
        <authorList>
            <person name="Amaro Gonzalez C."/>
        </authorList>
    </citation>
    <scope>NUCLEOTIDE SEQUENCE</scope>
</reference>
<dbReference type="EMBL" id="GBXM01040268">
    <property type="protein sequence ID" value="JAH68309.1"/>
    <property type="molecule type" value="Transcribed_RNA"/>
</dbReference>
<evidence type="ECO:0000313" key="1">
    <source>
        <dbReference type="EMBL" id="JAH68309.1"/>
    </source>
</evidence>
<sequence>MEATKHSPISACVPCSTNYRGCSS</sequence>
<dbReference type="AlphaFoldDB" id="A0A0E9UR29"/>
<accession>A0A0E9UR29</accession>